<feature type="compositionally biased region" description="Polar residues" evidence="2">
    <location>
        <begin position="309"/>
        <end position="318"/>
    </location>
</feature>
<feature type="region of interest" description="Disordered" evidence="2">
    <location>
        <begin position="1"/>
        <end position="57"/>
    </location>
</feature>
<dbReference type="Proteomes" id="UP000235672">
    <property type="component" value="Unassembled WGS sequence"/>
</dbReference>
<reference evidence="3 4" key="1">
    <citation type="submission" date="2016-05" db="EMBL/GenBank/DDBJ databases">
        <title>A degradative enzymes factory behind the ericoid mycorrhizal symbiosis.</title>
        <authorList>
            <consortium name="DOE Joint Genome Institute"/>
            <person name="Martino E."/>
            <person name="Morin E."/>
            <person name="Grelet G."/>
            <person name="Kuo A."/>
            <person name="Kohler A."/>
            <person name="Daghino S."/>
            <person name="Barry K."/>
            <person name="Choi C."/>
            <person name="Cichocki N."/>
            <person name="Clum A."/>
            <person name="Copeland A."/>
            <person name="Hainaut M."/>
            <person name="Haridas S."/>
            <person name="Labutti K."/>
            <person name="Lindquist E."/>
            <person name="Lipzen A."/>
            <person name="Khouja H.-R."/>
            <person name="Murat C."/>
            <person name="Ohm R."/>
            <person name="Olson A."/>
            <person name="Spatafora J."/>
            <person name="Veneault-Fourrey C."/>
            <person name="Henrissat B."/>
            <person name="Grigoriev I."/>
            <person name="Martin F."/>
            <person name="Perotto S."/>
        </authorList>
    </citation>
    <scope>NUCLEOTIDE SEQUENCE [LARGE SCALE GENOMIC DNA]</scope>
    <source>
        <strain evidence="3 4">UAMH 7357</strain>
    </source>
</reference>
<feature type="compositionally biased region" description="Low complexity" evidence="2">
    <location>
        <begin position="329"/>
        <end position="338"/>
    </location>
</feature>
<sequence length="679" mass="75151">MMSFNFPKRQSTGKPPHIEPDPCPAGAPAGLIKALMDTGRTKGSSATPGPPVVSPNPNRAIQAQIEKMDDASQARDNQGKGIISVHSHARSSSQYPGVHNRSMSSATQQSFQSGGYGSRAPSPGTGPSQLRFGAIQRSDEPMTVAGFGQVIHDGLGSITAKLEGCTGINPNVQYHLVNEARRLAQEVFDAQQRAQLEADRVASGRNALYQQIEIAHEQLRTTTSDKDRYCMERDQLHRTVEALREKEKKNAEKYERLEQHYKQQIENLQKQISVQDEQLKGKRALWLESNPGSSARREAMNAAMRDPFNSPSTSQHTGYDSGYTGGIGSVASSSIRSPPRSPFVPPPASLAPVGAPRGPRRKGNLPVGSALPGKVLPNATWTESSSFRVFKTEPNTPPPTSMALVPFKTDDEPAPRFKAEFSKIFAMVEGWVKTYANIPNLEKDQKIARSNDSLWAYMMNCTYPGQRQDAHTHVMTLLDESNSRFWFVMRMAITYLVKEIMTIGVFYGFNPGTDNEFEEVKKKLLERGLANEARQKLIDQQARAVQSIIASPTYQDFRSTQISVHTKKLRDILGPLLNPGGSRAEAGRDLGAITIKAWELSVKMFTSHLTFQIYFPETATKFHAATMIAKDQPRADPMHLQIRQTRLKLVITPVITLRDDRGTTIKAKNLHMSTVLTMG</sequence>
<organism evidence="3 4">
    <name type="scientific">Hyaloscypha hepaticicola</name>
    <dbReference type="NCBI Taxonomy" id="2082293"/>
    <lineage>
        <taxon>Eukaryota</taxon>
        <taxon>Fungi</taxon>
        <taxon>Dikarya</taxon>
        <taxon>Ascomycota</taxon>
        <taxon>Pezizomycotina</taxon>
        <taxon>Leotiomycetes</taxon>
        <taxon>Helotiales</taxon>
        <taxon>Hyaloscyphaceae</taxon>
        <taxon>Hyaloscypha</taxon>
    </lineage>
</organism>
<feature type="region of interest" description="Disordered" evidence="2">
    <location>
        <begin position="305"/>
        <end position="375"/>
    </location>
</feature>
<evidence type="ECO:0000256" key="2">
    <source>
        <dbReference type="SAM" id="MobiDB-lite"/>
    </source>
</evidence>
<protein>
    <submittedName>
        <fullName evidence="3">Uncharacterized protein</fullName>
    </submittedName>
</protein>
<proteinExistence type="predicted"/>
<name>A0A2J6Q6B7_9HELO</name>
<feature type="compositionally biased region" description="Polar residues" evidence="2">
    <location>
        <begin position="90"/>
        <end position="113"/>
    </location>
</feature>
<evidence type="ECO:0000313" key="4">
    <source>
        <dbReference type="Proteomes" id="UP000235672"/>
    </source>
</evidence>
<evidence type="ECO:0000313" key="3">
    <source>
        <dbReference type="EMBL" id="PMD21827.1"/>
    </source>
</evidence>
<evidence type="ECO:0000256" key="1">
    <source>
        <dbReference type="SAM" id="Coils"/>
    </source>
</evidence>
<dbReference type="EMBL" id="KZ613479">
    <property type="protein sequence ID" value="PMD21827.1"/>
    <property type="molecule type" value="Genomic_DNA"/>
</dbReference>
<dbReference type="OrthoDB" id="4203839at2759"/>
<keyword evidence="4" id="KW-1185">Reference proteome</keyword>
<accession>A0A2J6Q6B7</accession>
<keyword evidence="1" id="KW-0175">Coiled coil</keyword>
<dbReference type="AlphaFoldDB" id="A0A2J6Q6B7"/>
<gene>
    <name evidence="3" type="ORF">NA56DRAFT_101454</name>
</gene>
<feature type="compositionally biased region" description="Pro residues" evidence="2">
    <location>
        <begin position="339"/>
        <end position="349"/>
    </location>
</feature>
<feature type="region of interest" description="Disordered" evidence="2">
    <location>
        <begin position="87"/>
        <end position="131"/>
    </location>
</feature>
<feature type="coiled-coil region" evidence="1">
    <location>
        <begin position="226"/>
        <end position="285"/>
    </location>
</feature>
<dbReference type="STRING" id="1745343.A0A2J6Q6B7"/>